<dbReference type="AlphaFoldDB" id="A0A6A6DL77"/>
<feature type="compositionally biased region" description="Polar residues" evidence="1">
    <location>
        <begin position="142"/>
        <end position="152"/>
    </location>
</feature>
<dbReference type="EMBL" id="ML994663">
    <property type="protein sequence ID" value="KAF2179733.1"/>
    <property type="molecule type" value="Genomic_DNA"/>
</dbReference>
<evidence type="ECO:0000313" key="2">
    <source>
        <dbReference type="EMBL" id="KAF2179733.1"/>
    </source>
</evidence>
<gene>
    <name evidence="2" type="ORF">K469DRAFT_693847</name>
</gene>
<evidence type="ECO:0000256" key="1">
    <source>
        <dbReference type="SAM" id="MobiDB-lite"/>
    </source>
</evidence>
<evidence type="ECO:0000313" key="3">
    <source>
        <dbReference type="Proteomes" id="UP000800200"/>
    </source>
</evidence>
<accession>A0A6A6DL77</accession>
<protein>
    <submittedName>
        <fullName evidence="2">Uncharacterized protein</fullName>
    </submittedName>
</protein>
<sequence>MPSAASSRWEEIRRIVCHDSFVCFAATLIIEEQIPSYQLWKRYAPVVQIQEEILHPDSARPHRSHPIKDELFDSFKEKKALQEQINYPGKIAIKMIPQKSRNPSSEGIFQGCQNLFEQVKYLRPHEIVSKEDGIIPDGISPETHSIRLSSPK</sequence>
<dbReference type="Proteomes" id="UP000800200">
    <property type="component" value="Unassembled WGS sequence"/>
</dbReference>
<name>A0A6A6DL77_9PEZI</name>
<feature type="region of interest" description="Disordered" evidence="1">
    <location>
        <begin position="133"/>
        <end position="152"/>
    </location>
</feature>
<organism evidence="2 3">
    <name type="scientific">Zopfia rhizophila CBS 207.26</name>
    <dbReference type="NCBI Taxonomy" id="1314779"/>
    <lineage>
        <taxon>Eukaryota</taxon>
        <taxon>Fungi</taxon>
        <taxon>Dikarya</taxon>
        <taxon>Ascomycota</taxon>
        <taxon>Pezizomycotina</taxon>
        <taxon>Dothideomycetes</taxon>
        <taxon>Dothideomycetes incertae sedis</taxon>
        <taxon>Zopfiaceae</taxon>
        <taxon>Zopfia</taxon>
    </lineage>
</organism>
<keyword evidence="3" id="KW-1185">Reference proteome</keyword>
<reference evidence="2" key="1">
    <citation type="journal article" date="2020" name="Stud. Mycol.">
        <title>101 Dothideomycetes genomes: a test case for predicting lifestyles and emergence of pathogens.</title>
        <authorList>
            <person name="Haridas S."/>
            <person name="Albert R."/>
            <person name="Binder M."/>
            <person name="Bloem J."/>
            <person name="Labutti K."/>
            <person name="Salamov A."/>
            <person name="Andreopoulos B."/>
            <person name="Baker S."/>
            <person name="Barry K."/>
            <person name="Bills G."/>
            <person name="Bluhm B."/>
            <person name="Cannon C."/>
            <person name="Castanera R."/>
            <person name="Culley D."/>
            <person name="Daum C."/>
            <person name="Ezra D."/>
            <person name="Gonzalez J."/>
            <person name="Henrissat B."/>
            <person name="Kuo A."/>
            <person name="Liang C."/>
            <person name="Lipzen A."/>
            <person name="Lutzoni F."/>
            <person name="Magnuson J."/>
            <person name="Mondo S."/>
            <person name="Nolan M."/>
            <person name="Ohm R."/>
            <person name="Pangilinan J."/>
            <person name="Park H.-J."/>
            <person name="Ramirez L."/>
            <person name="Alfaro M."/>
            <person name="Sun H."/>
            <person name="Tritt A."/>
            <person name="Yoshinaga Y."/>
            <person name="Zwiers L.-H."/>
            <person name="Turgeon B."/>
            <person name="Goodwin S."/>
            <person name="Spatafora J."/>
            <person name="Crous P."/>
            <person name="Grigoriev I."/>
        </authorList>
    </citation>
    <scope>NUCLEOTIDE SEQUENCE</scope>
    <source>
        <strain evidence="2">CBS 207.26</strain>
    </source>
</reference>
<proteinExistence type="predicted"/>